<dbReference type="EMBL" id="JACHWZ010000028">
    <property type="protein sequence ID" value="MBB3063338.1"/>
    <property type="molecule type" value="Genomic_DNA"/>
</dbReference>
<comment type="caution">
    <text evidence="1">The sequence shown here is derived from an EMBL/GenBank/DDBJ whole genome shotgun (WGS) entry which is preliminary data.</text>
</comment>
<evidence type="ECO:0000313" key="1">
    <source>
        <dbReference type="EMBL" id="MBB3063338.1"/>
    </source>
</evidence>
<dbReference type="Pfam" id="PF14255">
    <property type="entry name" value="Zn_ribbon_21"/>
    <property type="match status" value="1"/>
</dbReference>
<evidence type="ECO:0008006" key="3">
    <source>
        <dbReference type="Google" id="ProtNLM"/>
    </source>
</evidence>
<organism evidence="1 2">
    <name type="scientific">Microbulbifer rhizosphaerae</name>
    <dbReference type="NCBI Taxonomy" id="1562603"/>
    <lineage>
        <taxon>Bacteria</taxon>
        <taxon>Pseudomonadati</taxon>
        <taxon>Pseudomonadota</taxon>
        <taxon>Gammaproteobacteria</taxon>
        <taxon>Cellvibrionales</taxon>
        <taxon>Microbulbiferaceae</taxon>
        <taxon>Microbulbifer</taxon>
    </lineage>
</organism>
<dbReference type="PIRSF" id="PIRSF037225">
    <property type="entry name" value="UCP037225"/>
    <property type="match status" value="1"/>
</dbReference>
<dbReference type="InterPro" id="IPR017143">
    <property type="entry name" value="UCP037225"/>
</dbReference>
<keyword evidence="2" id="KW-1185">Reference proteome</keyword>
<evidence type="ECO:0000313" key="2">
    <source>
        <dbReference type="Proteomes" id="UP000535937"/>
    </source>
</evidence>
<protein>
    <recommendedName>
        <fullName evidence="3">Cysteine-rich CPXCG</fullName>
    </recommendedName>
</protein>
<reference evidence="1 2" key="1">
    <citation type="submission" date="2020-08" db="EMBL/GenBank/DDBJ databases">
        <title>Genomic Encyclopedia of Type Strains, Phase III (KMG-III): the genomes of soil and plant-associated and newly described type strains.</title>
        <authorList>
            <person name="Whitman W."/>
        </authorList>
    </citation>
    <scope>NUCLEOTIDE SEQUENCE [LARGE SCALE GENOMIC DNA]</scope>
    <source>
        <strain evidence="1 2">CECT 8799</strain>
    </source>
</reference>
<dbReference type="InterPro" id="IPR025990">
    <property type="entry name" value="zinc_ribbon_bacterial"/>
</dbReference>
<sequence>MIPGLEEHRASCPYCGEPITLVVDRSVGTQTTIEDCSVCCRPVVVVVSEDSDGNLQLAVQSEDDA</sequence>
<dbReference type="Proteomes" id="UP000535937">
    <property type="component" value="Unassembled WGS sequence"/>
</dbReference>
<gene>
    <name evidence="1" type="ORF">FHS09_004196</name>
</gene>
<accession>A0A7W4WGN4</accession>
<dbReference type="AlphaFoldDB" id="A0A7W4WGN4"/>
<name>A0A7W4WGN4_9GAMM</name>
<dbReference type="RefSeq" id="WP_183463426.1">
    <property type="nucleotide sequence ID" value="NZ_JACHWZ010000028.1"/>
</dbReference>
<proteinExistence type="predicted"/>